<keyword evidence="2" id="KW-1185">Reference proteome</keyword>
<dbReference type="Pfam" id="PF13424">
    <property type="entry name" value="TPR_12"/>
    <property type="match status" value="1"/>
</dbReference>
<evidence type="ECO:0000313" key="2">
    <source>
        <dbReference type="Proteomes" id="UP000247498"/>
    </source>
</evidence>
<dbReference type="Gene3D" id="1.25.40.10">
    <property type="entry name" value="Tetratricopeptide repeat domain"/>
    <property type="match status" value="1"/>
</dbReference>
<dbReference type="InterPro" id="IPR011990">
    <property type="entry name" value="TPR-like_helical_dom_sf"/>
</dbReference>
<sequence>MISSRLLARLLAAQRQAAIGVGHGHWSAAATAALHAASAARPAPASGGACGSGAGTTGAAAAALLAAAGFAAAAVPVAAADASRPAPASGAPAALDERGLTNNPLDYDPITNEHTAAMTLARKQAMEAYDAGRYDEAEARFKAALAEARKGFPPEDLHIPSALNMLAEFYRNTRRFGEAAALYQEAIDHLAEATGEKHWMYASALANLALCREEAGDLPGAAALLERALALRRAMFGPASVPYADTAFALGRVLRAIGGGGGGGGAADGAAAPARSGWLGGGRAAAPSQQEKRWLALMGDAVKVLEESGDPAGSPIIEWELAYADALRAAGRAADAVPQLRAALAHLAAAKGDGPAHASEVAERLVDALQAAGQLPAARAEMQRCVETRMQLFGRHLVVAKSMTRLAHLLLERPSDAGDAALAQNFASSAAALAEEAAQGRGGGGGAGGGGAGGGLRGLLSGLFGGGAGAGGAAAERLAERLRAQLELGAALQALAAANEAASAPGGGSGGGLAAGVEALRRAVEVLRTAAREGAGELAKLAPKAAPDEAQAAALTKAAGLLVDARLAQMEALEALADALAARQGGAGSEEARALLAEAEAVAHELSAP</sequence>
<dbReference type="PANTHER" id="PTHR47689:SF2">
    <property type="entry name" value="TETRATRICOPEPTIDE REPEAT (TPR)-LIKE SUPERFAMILY PROTEIN"/>
    <property type="match status" value="1"/>
</dbReference>
<dbReference type="PANTHER" id="PTHR47689">
    <property type="entry name" value="TETRATRICOPEPTIDE REPEAT (TPR)-LIKE SUPERFAMILY PROTEIN"/>
    <property type="match status" value="1"/>
</dbReference>
<dbReference type="SMART" id="SM00028">
    <property type="entry name" value="TPR"/>
    <property type="match status" value="3"/>
</dbReference>
<dbReference type="EMBL" id="BDRX01000201">
    <property type="protein sequence ID" value="GBG00220.1"/>
    <property type="molecule type" value="Genomic_DNA"/>
</dbReference>
<dbReference type="InterPro" id="IPR019734">
    <property type="entry name" value="TPR_rpt"/>
</dbReference>
<reference evidence="1 2" key="1">
    <citation type="journal article" date="2018" name="Sci. Rep.">
        <title>Raphidocelis subcapitata (=Pseudokirchneriella subcapitata) provides an insight into genome evolution and environmental adaptations in the Sphaeropleales.</title>
        <authorList>
            <person name="Suzuki S."/>
            <person name="Yamaguchi H."/>
            <person name="Nakajima N."/>
            <person name="Kawachi M."/>
        </authorList>
    </citation>
    <scope>NUCLEOTIDE SEQUENCE [LARGE SCALE GENOMIC DNA]</scope>
    <source>
        <strain evidence="1 2">NIES-35</strain>
    </source>
</reference>
<dbReference type="AlphaFoldDB" id="A0A2V0PKZ4"/>
<dbReference type="InParanoid" id="A0A2V0PKZ4"/>
<accession>A0A2V0PKZ4</accession>
<comment type="caution">
    <text evidence="1">The sequence shown here is derived from an EMBL/GenBank/DDBJ whole genome shotgun (WGS) entry which is preliminary data.</text>
</comment>
<dbReference type="Proteomes" id="UP000247498">
    <property type="component" value="Unassembled WGS sequence"/>
</dbReference>
<dbReference type="SUPFAM" id="SSF48452">
    <property type="entry name" value="TPR-like"/>
    <property type="match status" value="1"/>
</dbReference>
<dbReference type="OrthoDB" id="1658288at2759"/>
<evidence type="ECO:0000313" key="1">
    <source>
        <dbReference type="EMBL" id="GBG00220.1"/>
    </source>
</evidence>
<organism evidence="1 2">
    <name type="scientific">Raphidocelis subcapitata</name>
    <dbReference type="NCBI Taxonomy" id="307507"/>
    <lineage>
        <taxon>Eukaryota</taxon>
        <taxon>Viridiplantae</taxon>
        <taxon>Chlorophyta</taxon>
        <taxon>core chlorophytes</taxon>
        <taxon>Chlorophyceae</taxon>
        <taxon>CS clade</taxon>
        <taxon>Sphaeropleales</taxon>
        <taxon>Selenastraceae</taxon>
        <taxon>Raphidocelis</taxon>
    </lineage>
</organism>
<proteinExistence type="predicted"/>
<name>A0A2V0PKZ4_9CHLO</name>
<gene>
    <name evidence="1" type="ORF">Rsub_12705</name>
</gene>
<protein>
    <submittedName>
        <fullName evidence="1">Uncharacterized protein</fullName>
    </submittedName>
</protein>
<dbReference type="STRING" id="307507.A0A2V0PKZ4"/>